<evidence type="ECO:0000256" key="6">
    <source>
        <dbReference type="SAM" id="Phobius"/>
    </source>
</evidence>
<evidence type="ECO:0000256" key="1">
    <source>
        <dbReference type="ARBA" id="ARBA00004651"/>
    </source>
</evidence>
<keyword evidence="5 6" id="KW-0472">Membrane</keyword>
<dbReference type="GO" id="GO:0016755">
    <property type="term" value="F:aminoacyltransferase activity"/>
    <property type="evidence" value="ECO:0007669"/>
    <property type="project" value="TreeGrafter"/>
</dbReference>
<reference evidence="8" key="1">
    <citation type="journal article" date="2014" name="Int. J. Syst. Evol. Microbiol.">
        <title>Complete genome sequence of Corynebacterium casei LMG S-19264T (=DSM 44701T), isolated from a smear-ripened cheese.</title>
        <authorList>
            <consortium name="US DOE Joint Genome Institute (JGI-PGF)"/>
            <person name="Walter F."/>
            <person name="Albersmeier A."/>
            <person name="Kalinowski J."/>
            <person name="Ruckert C."/>
        </authorList>
    </citation>
    <scope>NUCLEOTIDE SEQUENCE</scope>
    <source>
        <strain evidence="8">VKM Ac-1940</strain>
    </source>
</reference>
<feature type="transmembrane region" description="Helical" evidence="6">
    <location>
        <begin position="79"/>
        <end position="97"/>
    </location>
</feature>
<name>A0A9W6HQ21_9MICO</name>
<evidence type="ECO:0000256" key="4">
    <source>
        <dbReference type="ARBA" id="ARBA00022989"/>
    </source>
</evidence>
<keyword evidence="9" id="KW-1185">Reference proteome</keyword>
<comment type="caution">
    <text evidence="8">The sequence shown here is derived from an EMBL/GenBank/DDBJ whole genome shotgun (WGS) entry which is preliminary data.</text>
</comment>
<feature type="transmembrane region" description="Helical" evidence="6">
    <location>
        <begin position="277"/>
        <end position="300"/>
    </location>
</feature>
<dbReference type="InterPro" id="IPR051211">
    <property type="entry name" value="PG_lysyltransferase"/>
</dbReference>
<dbReference type="InterPro" id="IPR024320">
    <property type="entry name" value="LPG_synthase_C"/>
</dbReference>
<feature type="transmembrane region" description="Helical" evidence="6">
    <location>
        <begin position="21"/>
        <end position="41"/>
    </location>
</feature>
<dbReference type="Pfam" id="PF09924">
    <property type="entry name" value="LPG_synthase_C"/>
    <property type="match status" value="1"/>
</dbReference>
<keyword evidence="3 6" id="KW-0812">Transmembrane</keyword>
<reference evidence="8" key="2">
    <citation type="submission" date="2023-01" db="EMBL/GenBank/DDBJ databases">
        <authorList>
            <person name="Sun Q."/>
            <person name="Evtushenko L."/>
        </authorList>
    </citation>
    <scope>NUCLEOTIDE SEQUENCE</scope>
    <source>
        <strain evidence="8">VKM Ac-1940</strain>
    </source>
</reference>
<feature type="transmembrane region" description="Helical" evidence="6">
    <location>
        <begin position="104"/>
        <end position="125"/>
    </location>
</feature>
<dbReference type="PANTHER" id="PTHR34697:SF2">
    <property type="entry name" value="PHOSPHATIDYLGLYCEROL LYSYLTRANSFERASE"/>
    <property type="match status" value="1"/>
</dbReference>
<comment type="subcellular location">
    <subcellularLocation>
        <location evidence="1">Cell membrane</location>
        <topology evidence="1">Multi-pass membrane protein</topology>
    </subcellularLocation>
</comment>
<dbReference type="EMBL" id="BSER01000011">
    <property type="protein sequence ID" value="GLJ96504.1"/>
    <property type="molecule type" value="Genomic_DNA"/>
</dbReference>
<evidence type="ECO:0000256" key="2">
    <source>
        <dbReference type="ARBA" id="ARBA00022475"/>
    </source>
</evidence>
<dbReference type="PANTHER" id="PTHR34697">
    <property type="entry name" value="PHOSPHATIDYLGLYCEROL LYSYLTRANSFERASE"/>
    <property type="match status" value="1"/>
</dbReference>
<keyword evidence="4 6" id="KW-1133">Transmembrane helix</keyword>
<dbReference type="AlphaFoldDB" id="A0A9W6HQ21"/>
<dbReference type="GO" id="GO:0055091">
    <property type="term" value="P:phospholipid homeostasis"/>
    <property type="evidence" value="ECO:0007669"/>
    <property type="project" value="TreeGrafter"/>
</dbReference>
<keyword evidence="2" id="KW-1003">Cell membrane</keyword>
<evidence type="ECO:0000313" key="9">
    <source>
        <dbReference type="Proteomes" id="UP001142291"/>
    </source>
</evidence>
<dbReference type="RefSeq" id="WP_204964231.1">
    <property type="nucleotide sequence ID" value="NZ_BAAAUR010000015.1"/>
</dbReference>
<dbReference type="Proteomes" id="UP001142291">
    <property type="component" value="Unassembled WGS sequence"/>
</dbReference>
<feature type="transmembrane region" description="Helical" evidence="6">
    <location>
        <begin position="250"/>
        <end position="270"/>
    </location>
</feature>
<protein>
    <recommendedName>
        <fullName evidence="7">Phosphatidylglycerol lysyltransferase C-terminal domain-containing protein</fullName>
    </recommendedName>
</protein>
<accession>A0A9W6HQ21</accession>
<evidence type="ECO:0000259" key="7">
    <source>
        <dbReference type="Pfam" id="PF09924"/>
    </source>
</evidence>
<evidence type="ECO:0000313" key="8">
    <source>
        <dbReference type="EMBL" id="GLJ96504.1"/>
    </source>
</evidence>
<gene>
    <name evidence="8" type="ORF">GCM10017591_25670</name>
</gene>
<organism evidence="8 9">
    <name type="scientific">Microbacterium dextranolyticum</name>
    <dbReference type="NCBI Taxonomy" id="36806"/>
    <lineage>
        <taxon>Bacteria</taxon>
        <taxon>Bacillati</taxon>
        <taxon>Actinomycetota</taxon>
        <taxon>Actinomycetes</taxon>
        <taxon>Micrococcales</taxon>
        <taxon>Microbacteriaceae</taxon>
        <taxon>Microbacterium</taxon>
    </lineage>
</organism>
<feature type="transmembrane region" description="Helical" evidence="6">
    <location>
        <begin position="217"/>
        <end position="238"/>
    </location>
</feature>
<proteinExistence type="predicted"/>
<feature type="transmembrane region" description="Helical" evidence="6">
    <location>
        <begin position="320"/>
        <end position="340"/>
    </location>
</feature>
<sequence>MTEPTARARSRRLLGILTRTPATLVTLVILLVVGVVSRGLWEPFVESPGMDVWAFGLPAFDEGRWWTPVTGAFLVVEPWVYLPTLIGMAALGLLEYLRGWRVALGYFWIGQLFGVFGAALLLGGLRLFSGWAWAQEIAGSLDVGPSAGALACVAALVGIARAPWRTRGWMVLLTAIIVGVLIFGTVADLEDLVAVLLILVVDRTLRPQRATVREQRFVAFLGMLVFVAIEVILALVPTDGPFGATDPLDGNWWSTAIDVVVVIIIANGLLQARRWAWVIALILMSINVLSAIGLALLLPVIGDPELDADATLLGDVSLEIGAGFLSLLMLVYLFSVRGAFAGHRRMTIGANTEPTIDEVAALVRRSGGGTLSWMSTWENNDYFRSSTGIVAFQKRAGAVIALADPLGVEQGRARSVVEFIDAAEHAGLVPCFFSASEATRAAVPAGWRSLVVADDTIVDLPGLAFTGKAWNSVRTSMNKAAREGMTFRLARLHDVPWGVRAQLTAISEQWVGDKDLPEMRFTLGTLAEAEDPEVRIALAVDPHGTIDGFLSWLPIYGENGVRGWTLDLMRRREGGFGPVMEYLIASSAVAFRDEGAEIMSLSGAPLAHEYPSEATMISTLSARLSDGLEPVYGFQSLHRFKAKFQPRYETLYLLYRDEADLPRIGAGLTRAFLPDATTRQFARAGLELVRGAD</sequence>
<evidence type="ECO:0000256" key="5">
    <source>
        <dbReference type="ARBA" id="ARBA00023136"/>
    </source>
</evidence>
<dbReference type="GO" id="GO:0005886">
    <property type="term" value="C:plasma membrane"/>
    <property type="evidence" value="ECO:0007669"/>
    <property type="project" value="UniProtKB-SubCell"/>
</dbReference>
<evidence type="ECO:0000256" key="3">
    <source>
        <dbReference type="ARBA" id="ARBA00022692"/>
    </source>
</evidence>
<feature type="domain" description="Phosphatidylglycerol lysyltransferase C-terminal" evidence="7">
    <location>
        <begin position="361"/>
        <end position="655"/>
    </location>
</feature>